<keyword evidence="2" id="KW-1185">Reference proteome</keyword>
<reference evidence="1 2" key="1">
    <citation type="journal article" date="2020" name="BMC Genomics">
        <title>Intraspecific diversification of the crop wild relative Brassica cretica Lam. using demographic model selection.</title>
        <authorList>
            <person name="Kioukis A."/>
            <person name="Michalopoulou V.A."/>
            <person name="Briers L."/>
            <person name="Pirintsos S."/>
            <person name="Studholme D.J."/>
            <person name="Pavlidis P."/>
            <person name="Sarris P.F."/>
        </authorList>
    </citation>
    <scope>NUCLEOTIDE SEQUENCE [LARGE SCALE GENOMIC DNA]</scope>
    <source>
        <strain evidence="2">cv. PFS-1207/04</strain>
    </source>
</reference>
<proteinExistence type="predicted"/>
<gene>
    <name evidence="1" type="ORF">DY000_02021911</name>
</gene>
<evidence type="ECO:0000313" key="1">
    <source>
        <dbReference type="EMBL" id="KAF3596089.1"/>
    </source>
</evidence>
<dbReference type="EMBL" id="QGKV02000299">
    <property type="protein sequence ID" value="KAF3596089.1"/>
    <property type="molecule type" value="Genomic_DNA"/>
</dbReference>
<organism evidence="1 2">
    <name type="scientific">Brassica cretica</name>
    <name type="common">Mustard</name>
    <dbReference type="NCBI Taxonomy" id="69181"/>
    <lineage>
        <taxon>Eukaryota</taxon>
        <taxon>Viridiplantae</taxon>
        <taxon>Streptophyta</taxon>
        <taxon>Embryophyta</taxon>
        <taxon>Tracheophyta</taxon>
        <taxon>Spermatophyta</taxon>
        <taxon>Magnoliopsida</taxon>
        <taxon>eudicotyledons</taxon>
        <taxon>Gunneridae</taxon>
        <taxon>Pentapetalae</taxon>
        <taxon>rosids</taxon>
        <taxon>malvids</taxon>
        <taxon>Brassicales</taxon>
        <taxon>Brassicaceae</taxon>
        <taxon>Brassiceae</taxon>
        <taxon>Brassica</taxon>
    </lineage>
</organism>
<name>A0ABQ7EGJ0_BRACR</name>
<accession>A0ABQ7EGJ0</accession>
<comment type="caution">
    <text evidence="1">The sequence shown here is derived from an EMBL/GenBank/DDBJ whole genome shotgun (WGS) entry which is preliminary data.</text>
</comment>
<evidence type="ECO:0000313" key="2">
    <source>
        <dbReference type="Proteomes" id="UP000266723"/>
    </source>
</evidence>
<dbReference type="Proteomes" id="UP000266723">
    <property type="component" value="Unassembled WGS sequence"/>
</dbReference>
<protein>
    <submittedName>
        <fullName evidence="1">Uncharacterized protein</fullName>
    </submittedName>
</protein>
<sequence>MNATRPHGHEVRYECNKAARPRAMIKSRTINLACSFRFDIKTIKTRSSCFLSGRERIEADVANELEQSGTGSRLSGRERLIGNALIVCRERAGASRERELDELRSG</sequence>